<dbReference type="SUPFAM" id="SSF56672">
    <property type="entry name" value="DNA/RNA polymerases"/>
    <property type="match status" value="1"/>
</dbReference>
<dbReference type="EMBL" id="JTDE01012874">
    <property type="protein sequence ID" value="KAF7234095.1"/>
    <property type="molecule type" value="Genomic_DNA"/>
</dbReference>
<evidence type="ECO:0000259" key="1">
    <source>
        <dbReference type="Pfam" id="PF00078"/>
    </source>
</evidence>
<dbReference type="InterPro" id="IPR043502">
    <property type="entry name" value="DNA/RNA_pol_sf"/>
</dbReference>
<proteinExistence type="predicted"/>
<organism evidence="2 3">
    <name type="scientific">Paragonimus skrjabini miyazakii</name>
    <dbReference type="NCBI Taxonomy" id="59628"/>
    <lineage>
        <taxon>Eukaryota</taxon>
        <taxon>Metazoa</taxon>
        <taxon>Spiralia</taxon>
        <taxon>Lophotrochozoa</taxon>
        <taxon>Platyhelminthes</taxon>
        <taxon>Trematoda</taxon>
        <taxon>Digenea</taxon>
        <taxon>Plagiorchiida</taxon>
        <taxon>Troglotremata</taxon>
        <taxon>Troglotrematidae</taxon>
        <taxon>Paragonimus</taxon>
    </lineage>
</organism>
<accession>A0A8S9YJS1</accession>
<protein>
    <recommendedName>
        <fullName evidence="1">Reverse transcriptase domain-containing protein</fullName>
    </recommendedName>
</protein>
<reference evidence="2" key="1">
    <citation type="submission" date="2019-07" db="EMBL/GenBank/DDBJ databases">
        <title>Annotation for the trematode Paragonimus miyazaki's.</title>
        <authorList>
            <person name="Choi Y.-J."/>
        </authorList>
    </citation>
    <scope>NUCLEOTIDE SEQUENCE</scope>
    <source>
        <strain evidence="2">Japan</strain>
    </source>
</reference>
<keyword evidence="3" id="KW-1185">Reference proteome</keyword>
<dbReference type="InterPro" id="IPR000477">
    <property type="entry name" value="RT_dom"/>
</dbReference>
<gene>
    <name evidence="2" type="ORF">EG68_12280</name>
</gene>
<name>A0A8S9YJS1_9TREM</name>
<dbReference type="Proteomes" id="UP000822476">
    <property type="component" value="Unassembled WGS sequence"/>
</dbReference>
<comment type="caution">
    <text evidence="2">The sequence shown here is derived from an EMBL/GenBank/DDBJ whole genome shotgun (WGS) entry which is preliminary data.</text>
</comment>
<evidence type="ECO:0000313" key="3">
    <source>
        <dbReference type="Proteomes" id="UP000822476"/>
    </source>
</evidence>
<feature type="domain" description="Reverse transcriptase" evidence="1">
    <location>
        <begin position="50"/>
        <end position="151"/>
    </location>
</feature>
<dbReference type="OrthoDB" id="6285785at2759"/>
<sequence length="158" mass="18015">MRQALSRVWTSSKLLTSANGTWRLLHNCLTSCLSRNRPRPNFPWRDSFVPKVDEPATPADYRPIAVSSLLQRMFHKILARRLHDTVEFSSLQVAFQKNDGCLEASPISVHGGVMPIADAFLDISKTFDSVSHDTILRCAKRHELPPPLIQYLKRLYDD</sequence>
<dbReference type="Pfam" id="PF00078">
    <property type="entry name" value="RVT_1"/>
    <property type="match status" value="1"/>
</dbReference>
<dbReference type="AlphaFoldDB" id="A0A8S9YJS1"/>
<evidence type="ECO:0000313" key="2">
    <source>
        <dbReference type="EMBL" id="KAF7234095.1"/>
    </source>
</evidence>